<accession>X1HU39</accession>
<name>X1HU39_9ZZZZ</name>
<reference evidence="1" key="1">
    <citation type="journal article" date="2014" name="Front. Microbiol.">
        <title>High frequency of phylogenetically diverse reductive dehalogenase-homologous genes in deep subseafloor sedimentary metagenomes.</title>
        <authorList>
            <person name="Kawai M."/>
            <person name="Futagami T."/>
            <person name="Toyoda A."/>
            <person name="Takaki Y."/>
            <person name="Nishi S."/>
            <person name="Hori S."/>
            <person name="Arai W."/>
            <person name="Tsubouchi T."/>
            <person name="Morono Y."/>
            <person name="Uchiyama I."/>
            <person name="Ito T."/>
            <person name="Fujiyama A."/>
            <person name="Inagaki F."/>
            <person name="Takami H."/>
        </authorList>
    </citation>
    <scope>NUCLEOTIDE SEQUENCE</scope>
    <source>
        <strain evidence="1">Expedition CK06-06</strain>
    </source>
</reference>
<dbReference type="AlphaFoldDB" id="X1HU39"/>
<comment type="caution">
    <text evidence="1">The sequence shown here is derived from an EMBL/GenBank/DDBJ whole genome shotgun (WGS) entry which is preliminary data.</text>
</comment>
<proteinExistence type="predicted"/>
<feature type="non-terminal residue" evidence="1">
    <location>
        <position position="32"/>
    </location>
</feature>
<evidence type="ECO:0000313" key="1">
    <source>
        <dbReference type="EMBL" id="GAH60570.1"/>
    </source>
</evidence>
<dbReference type="InterPro" id="IPR027417">
    <property type="entry name" value="P-loop_NTPase"/>
</dbReference>
<protein>
    <submittedName>
        <fullName evidence="1">Uncharacterized protein</fullName>
    </submittedName>
</protein>
<organism evidence="1">
    <name type="scientific">marine sediment metagenome</name>
    <dbReference type="NCBI Taxonomy" id="412755"/>
    <lineage>
        <taxon>unclassified sequences</taxon>
        <taxon>metagenomes</taxon>
        <taxon>ecological metagenomes</taxon>
    </lineage>
</organism>
<gene>
    <name evidence="1" type="ORF">S03H2_33113</name>
</gene>
<dbReference type="EMBL" id="BARU01020143">
    <property type="protein sequence ID" value="GAH60570.1"/>
    <property type="molecule type" value="Genomic_DNA"/>
</dbReference>
<sequence>MGKDLIYKICLFGDINVGKTSLTQAGIQKNEV</sequence>
<dbReference type="SUPFAM" id="SSF52540">
    <property type="entry name" value="P-loop containing nucleoside triphosphate hydrolases"/>
    <property type="match status" value="1"/>
</dbReference>